<keyword evidence="2" id="KW-1185">Reference proteome</keyword>
<protein>
    <submittedName>
        <fullName evidence="1">Uncharacterized protein</fullName>
    </submittedName>
</protein>
<proteinExistence type="predicted"/>
<sequence length="128" mass="13733">MVAPPLAYEDDDYDKGRMAIGLQAQVAVAVYPNGAIAIQCPLLLLPAVHTRLQPHTVVFLVVSLHAQVIKPYNGSHSGISLISHSPTLPSGMNIGLYSQGGALPRFISRQNKTGARIGDGTIRRKRPL</sequence>
<accession>A0ACC0N5Z3</accession>
<name>A0ACC0N5Z3_RHOML</name>
<comment type="caution">
    <text evidence="1">The sequence shown here is derived from an EMBL/GenBank/DDBJ whole genome shotgun (WGS) entry which is preliminary data.</text>
</comment>
<reference evidence="1" key="1">
    <citation type="submission" date="2022-02" db="EMBL/GenBank/DDBJ databases">
        <title>Plant Genome Project.</title>
        <authorList>
            <person name="Zhang R.-G."/>
        </authorList>
    </citation>
    <scope>NUCLEOTIDE SEQUENCE</scope>
    <source>
        <strain evidence="1">AT1</strain>
    </source>
</reference>
<dbReference type="EMBL" id="CM046394">
    <property type="protein sequence ID" value="KAI8548690.1"/>
    <property type="molecule type" value="Genomic_DNA"/>
</dbReference>
<dbReference type="Proteomes" id="UP001062846">
    <property type="component" value="Chromosome 7"/>
</dbReference>
<evidence type="ECO:0000313" key="1">
    <source>
        <dbReference type="EMBL" id="KAI8548690.1"/>
    </source>
</evidence>
<evidence type="ECO:0000313" key="2">
    <source>
        <dbReference type="Proteomes" id="UP001062846"/>
    </source>
</evidence>
<organism evidence="1 2">
    <name type="scientific">Rhododendron molle</name>
    <name type="common">Chinese azalea</name>
    <name type="synonym">Azalea mollis</name>
    <dbReference type="NCBI Taxonomy" id="49168"/>
    <lineage>
        <taxon>Eukaryota</taxon>
        <taxon>Viridiplantae</taxon>
        <taxon>Streptophyta</taxon>
        <taxon>Embryophyta</taxon>
        <taxon>Tracheophyta</taxon>
        <taxon>Spermatophyta</taxon>
        <taxon>Magnoliopsida</taxon>
        <taxon>eudicotyledons</taxon>
        <taxon>Gunneridae</taxon>
        <taxon>Pentapetalae</taxon>
        <taxon>asterids</taxon>
        <taxon>Ericales</taxon>
        <taxon>Ericaceae</taxon>
        <taxon>Ericoideae</taxon>
        <taxon>Rhodoreae</taxon>
        <taxon>Rhododendron</taxon>
    </lineage>
</organism>
<gene>
    <name evidence="1" type="ORF">RHMOL_Rhmol07G0293600</name>
</gene>